<evidence type="ECO:0000259" key="10">
    <source>
        <dbReference type="Pfam" id="PF22936"/>
    </source>
</evidence>
<feature type="domain" description="Reverse transcriptase Ty1/copia-type" evidence="8">
    <location>
        <begin position="244"/>
        <end position="402"/>
    </location>
</feature>
<name>A0A8T1XGV8_ARASU</name>
<evidence type="ECO:0000256" key="1">
    <source>
        <dbReference type="ARBA" id="ARBA00022679"/>
    </source>
</evidence>
<evidence type="ECO:0000259" key="8">
    <source>
        <dbReference type="Pfam" id="PF07727"/>
    </source>
</evidence>
<dbReference type="InterPro" id="IPR013103">
    <property type="entry name" value="RVT_2"/>
</dbReference>
<keyword evidence="2" id="KW-0548">Nucleotidyltransferase</keyword>
<evidence type="ECO:0000256" key="7">
    <source>
        <dbReference type="SAM" id="MobiDB-lite"/>
    </source>
</evidence>
<feature type="region of interest" description="Disordered" evidence="7">
    <location>
        <begin position="405"/>
        <end position="465"/>
    </location>
</feature>
<dbReference type="FunFam" id="3.10.20.370:FF:000001">
    <property type="entry name" value="Retrovirus-related Pol polyprotein from transposon 17.6-like protein"/>
    <property type="match status" value="1"/>
</dbReference>
<evidence type="ECO:0000259" key="9">
    <source>
        <dbReference type="Pfam" id="PF17917"/>
    </source>
</evidence>
<evidence type="ECO:0000256" key="3">
    <source>
        <dbReference type="ARBA" id="ARBA00022722"/>
    </source>
</evidence>
<proteinExistence type="predicted"/>
<feature type="domain" description="Reverse transcriptase RNase H-like" evidence="9">
    <location>
        <begin position="1206"/>
        <end position="1305"/>
    </location>
</feature>
<dbReference type="PANTHER" id="PTHR33067:SF31">
    <property type="entry name" value="RNA-DIRECTED DNA POLYMERASE"/>
    <property type="match status" value="1"/>
</dbReference>
<evidence type="ECO:0000256" key="6">
    <source>
        <dbReference type="ARBA" id="ARBA00022918"/>
    </source>
</evidence>
<dbReference type="Proteomes" id="UP000694251">
    <property type="component" value="Unassembled WGS sequence"/>
</dbReference>
<evidence type="ECO:0000256" key="4">
    <source>
        <dbReference type="ARBA" id="ARBA00022759"/>
    </source>
</evidence>
<organism evidence="11 12">
    <name type="scientific">Arabidopsis suecica</name>
    <name type="common">Swedish thale-cress</name>
    <name type="synonym">Cardaminopsis suecica</name>
    <dbReference type="NCBI Taxonomy" id="45249"/>
    <lineage>
        <taxon>Eukaryota</taxon>
        <taxon>Viridiplantae</taxon>
        <taxon>Streptophyta</taxon>
        <taxon>Embryophyta</taxon>
        <taxon>Tracheophyta</taxon>
        <taxon>Spermatophyta</taxon>
        <taxon>Magnoliopsida</taxon>
        <taxon>eudicotyledons</taxon>
        <taxon>Gunneridae</taxon>
        <taxon>Pentapetalae</taxon>
        <taxon>rosids</taxon>
        <taxon>malvids</taxon>
        <taxon>Brassicales</taxon>
        <taxon>Brassicaceae</taxon>
        <taxon>Camelineae</taxon>
        <taxon>Arabidopsis</taxon>
    </lineage>
</organism>
<dbReference type="CDD" id="cd00303">
    <property type="entry name" value="retropepsin_like"/>
    <property type="match status" value="1"/>
</dbReference>
<dbReference type="GO" id="GO:0003964">
    <property type="term" value="F:RNA-directed DNA polymerase activity"/>
    <property type="evidence" value="ECO:0007669"/>
    <property type="project" value="UniProtKB-KW"/>
</dbReference>
<dbReference type="OrthoDB" id="427924at2759"/>
<evidence type="ECO:0000313" key="11">
    <source>
        <dbReference type="EMBL" id="KAG7529623.1"/>
    </source>
</evidence>
<keyword evidence="1" id="KW-0808">Transferase</keyword>
<dbReference type="GO" id="GO:0004519">
    <property type="term" value="F:endonuclease activity"/>
    <property type="evidence" value="ECO:0007669"/>
    <property type="project" value="UniProtKB-KW"/>
</dbReference>
<keyword evidence="6 11" id="KW-0695">RNA-directed DNA polymerase</keyword>
<evidence type="ECO:0000313" key="12">
    <source>
        <dbReference type="Proteomes" id="UP000694251"/>
    </source>
</evidence>
<accession>A0A8T1XGV8</accession>
<protein>
    <submittedName>
        <fullName evidence="11">Reverse transcriptase RNA-dependent DNA polymerase</fullName>
    </submittedName>
</protein>
<dbReference type="GO" id="GO:0016787">
    <property type="term" value="F:hydrolase activity"/>
    <property type="evidence" value="ECO:0007669"/>
    <property type="project" value="UniProtKB-KW"/>
</dbReference>
<evidence type="ECO:0000256" key="2">
    <source>
        <dbReference type="ARBA" id="ARBA00022695"/>
    </source>
</evidence>
<dbReference type="PANTHER" id="PTHR33067">
    <property type="entry name" value="RNA-DIRECTED DNA POLYMERASE-RELATED"/>
    <property type="match status" value="1"/>
</dbReference>
<keyword evidence="4" id="KW-0255">Endonuclease</keyword>
<dbReference type="EMBL" id="JAEFBJ010000131">
    <property type="protein sequence ID" value="KAG7529623.1"/>
    <property type="molecule type" value="Genomic_DNA"/>
</dbReference>
<dbReference type="InterPro" id="IPR041373">
    <property type="entry name" value="RT_RNaseH"/>
</dbReference>
<reference evidence="11 12" key="1">
    <citation type="submission" date="2020-12" db="EMBL/GenBank/DDBJ databases">
        <title>Concerted genomic and epigenomic changes stabilize Arabidopsis allopolyploids.</title>
        <authorList>
            <person name="Chen Z."/>
        </authorList>
    </citation>
    <scope>NUCLEOTIDE SEQUENCE [LARGE SCALE GENOMIC DNA]</scope>
    <source>
        <strain evidence="11">As9502</strain>
        <tissue evidence="11">Leaf</tissue>
    </source>
</reference>
<dbReference type="InterPro" id="IPR054722">
    <property type="entry name" value="PolX-like_BBD"/>
</dbReference>
<dbReference type="Pfam" id="PF17917">
    <property type="entry name" value="RT_RNaseH"/>
    <property type="match status" value="1"/>
</dbReference>
<keyword evidence="12" id="KW-1185">Reference proteome</keyword>
<comment type="caution">
    <text evidence="11">The sequence shown here is derived from an EMBL/GenBank/DDBJ whole genome shotgun (WGS) entry which is preliminary data.</text>
</comment>
<gene>
    <name evidence="11" type="ORF">ISN44_Un131g000110</name>
</gene>
<feature type="domain" description="Retrovirus-related Pol polyprotein from transposon TNT 1-94-like beta-barrel" evidence="10">
    <location>
        <begin position="3"/>
        <end position="72"/>
    </location>
</feature>
<keyword evidence="5" id="KW-0378">Hydrolase</keyword>
<dbReference type="Pfam" id="PF22936">
    <property type="entry name" value="Pol_BBD"/>
    <property type="match status" value="1"/>
</dbReference>
<sequence length="1615" mass="182753">MMWCFDSGCSRHMTGTIYNLAGYEDVTSRKVKFGDALVKKKGHTSGQALPHLTGVYHVDGLKANLINISQLFDDSLSVIFTQTKCRAVDKQGFVKMEGQHAANNCYMWNLEESCCTASLVDESDSEDQTLVSLPDKSDESDQMSEVMSSVQWLGERSNDLKRQTISVLVPHYNHLSRLTTNTVCNLFNTSAMDEIQGGKVNSDSSCVSNWEDAMEWELNFAKSIRLLGSNICNQIIDEVGLAMRLRNILLAQGYILMEDGSKIDTHLARGESIRFLMGCACATQFYVHQMVVKKEILTSEPQRDWFENQPRAFGNSRHPYSAHRLKTAVYCLKQLSETYYERLPMFLEERGYLRSVHDKRLFVLSDNKGLLLVQLYGDNVLYGSKNQALVQDFVELITREFERPTPPIIEIEDETPSSADQVQKPEPKGPEAAPSQPSVASRLRNQKQSAAGQSGKRMKQDKGKGIAASSSFVGIRFVSAEAEKRCYESPASLVGTRCMHTRSQGNQNLLFNDNIDCIAHQLRTQTEIYTMAAVVHEQVPPTNIGAGDAPRNHNQRNDIVPPPVQNNNFEIKSSLIAIVQSNKFLGLPMEDLLDHLDEFDRLYSLTKINGVSEDGFKLRLFPFSLGDKDHQWEKGVLPKIRMLLGTASNGNFFNKDVEEVWELVENLAYSDGNYNEDYDGSIRTSSHSDEKHRRDMKALNDKLDKLLLVQQKHVHFLYDDETLQVQDGETLQSKEVSYLQNQGGSSLPFTVAESTQALCSIHPRTRDLQANQCKIQRNMLMLSRSEAVKNCPQEKVQTKTLRTVWSEMGRISVRMKIQLKKAIEEPILDQSTRPLAPAVSPLVENRAAAKTKDKVFVPPPYKPPLLFPGRFKKVMIQNYKALFEKQLKNLEVTMPLVDCLALILDSNKYVKETIIQRIKEVQGMVVLSLECSAIIRKKIIPKKLGDHGSFTLPCALGPLAFNKCLCDLGAFVSLMPLSVAKKLDFSKYKPCNISLILADMSVRISHGLLEDLSIMIGVVEVRTNCLVLEMDEEPKDPLILGRPFLGTVGVIIDVKKGKIDLNLGKDLKMIFDITNTMKKPTIEGNVFWIEEFDLLADKMLEELGETDHLQSALTKDSKEGDLHLETLGYHKLLDEHKVAENPEQVLKRCEETNMVLNWEKCHFMVREGIVLGHTIAEEGIEVDKAKMIKEALVTTPIVQAPNWDFPLEIMRDASNYAIGAVLGHRIDRKLHVIYYASRTMDDAQVRYATTEKELLAMVFAFEKFRSYLVGSKVTVYTDHATLRHIYAKKNTKPRLLRWILLLQKFDLKIVNKKGIENGVADHLSRMRIEDKVPIDDSMPEEQLMAIQQLNESAQILKSLDQVCAIKDKLPWYADHVNYLVSGEEPPNMLSYEKKKFFKDINHFYWAEPSLYTLYKDKIYSYIPTDFLVLSYEKEPKDPLILGRPFLATTGAIIGLRKGRIGLNMTLVDPLKHALIPSIDKVPDGYGKLLDRNEHVMQLVAQEELIGTSTNASLVGEWSPEKAPKVDLKPLPPGLRYAFLDDNSTYPVIVNASLNKVELTLLLSKLHKYRKALGYSLDDIPGISPDLCMHRIHLKDEPKPSVEHQKRLNQNLKVVL</sequence>
<keyword evidence="3" id="KW-0540">Nuclease</keyword>
<dbReference type="CDD" id="cd09274">
    <property type="entry name" value="RNase_HI_RT_Ty3"/>
    <property type="match status" value="1"/>
</dbReference>
<evidence type="ECO:0000256" key="5">
    <source>
        <dbReference type="ARBA" id="ARBA00022801"/>
    </source>
</evidence>
<dbReference type="Pfam" id="PF07727">
    <property type="entry name" value="RVT_2"/>
    <property type="match status" value="1"/>
</dbReference>